<dbReference type="InterPro" id="IPR032675">
    <property type="entry name" value="LRR_dom_sf"/>
</dbReference>
<dbReference type="SUPFAM" id="SSF52047">
    <property type="entry name" value="RNI-like"/>
    <property type="match status" value="1"/>
</dbReference>
<dbReference type="EMBL" id="JBBXMP010000044">
    <property type="protein sequence ID" value="KAL0065671.1"/>
    <property type="molecule type" value="Genomic_DNA"/>
</dbReference>
<name>A0ABR2ZX54_9AGAR</name>
<dbReference type="Gene3D" id="3.80.10.10">
    <property type="entry name" value="Ribonuclease Inhibitor"/>
    <property type="match status" value="1"/>
</dbReference>
<organism evidence="3 4">
    <name type="scientific">Marasmius tenuissimus</name>
    <dbReference type="NCBI Taxonomy" id="585030"/>
    <lineage>
        <taxon>Eukaryota</taxon>
        <taxon>Fungi</taxon>
        <taxon>Dikarya</taxon>
        <taxon>Basidiomycota</taxon>
        <taxon>Agaricomycotina</taxon>
        <taxon>Agaricomycetes</taxon>
        <taxon>Agaricomycetidae</taxon>
        <taxon>Agaricales</taxon>
        <taxon>Marasmiineae</taxon>
        <taxon>Marasmiaceae</taxon>
        <taxon>Marasmius</taxon>
    </lineage>
</organism>
<evidence type="ECO:0000256" key="2">
    <source>
        <dbReference type="SAM" id="MobiDB-lite"/>
    </source>
</evidence>
<sequence length="634" mass="73166">MVQTGFNTFEQFMVGLAWPDTRIEMEVTSLCSEYHRSWFSPVIPVPKQHILQFDHIPSSIEFDHILSELREEESELEALDKEVARLEVTLFRMRTARTWLLDRMRQRKSVISVIRRVPVEIWDMIFKTANSMMKFSLDYYSITERRKRPSMSFPHTLSWVCRDWQRIVDTIPVIWSSIRIAQIVHLKTDIRPLLMEYLSKSSGHSLKISILEENSQYYAFPQDQDFWHPEKTLSPLQQDVFLYLMRKAAVRCQELEFRLRKHAIPFNPSEVIEFPILRSLRTDVTAESSGNTYGWLCKILKPAPRLTCLSTHTFPYLRDNPYKANLTVLEINDGSYHNLPGLLRVCKRLRSLVVNRLRLSSRSNDNLAEIEVPHLRTLHLSIIEDPSRMATFFDRLKATSLADLRLTFSCQSIYDDSIRWPQTSLVQMLERHASSITRLTLEVLRPEADPMPEELSLSEIVQAVPRLTYLKLGLEIFEDSDLELALRCMSALKYRQPGPQHKEALRGLEVAIVHFQGGAQLSNRRAQAVAKRLLEVAESRTRDRLEGVQGVVPLSTMCVALGDMDDEDCFGTDSERWSDTDSETEDAGENLPSWSALVSSRAITGRARAVEKAGVRCIFGKWKDFESMANCRPI</sequence>
<proteinExistence type="predicted"/>
<gene>
    <name evidence="3" type="ORF">AAF712_007312</name>
</gene>
<keyword evidence="4" id="KW-1185">Reference proteome</keyword>
<evidence type="ECO:0008006" key="5">
    <source>
        <dbReference type="Google" id="ProtNLM"/>
    </source>
</evidence>
<evidence type="ECO:0000256" key="1">
    <source>
        <dbReference type="SAM" id="Coils"/>
    </source>
</evidence>
<dbReference type="Proteomes" id="UP001437256">
    <property type="component" value="Unassembled WGS sequence"/>
</dbReference>
<evidence type="ECO:0000313" key="4">
    <source>
        <dbReference type="Proteomes" id="UP001437256"/>
    </source>
</evidence>
<feature type="region of interest" description="Disordered" evidence="2">
    <location>
        <begin position="571"/>
        <end position="590"/>
    </location>
</feature>
<protein>
    <recommendedName>
        <fullName evidence="5">F-box domain-containing protein</fullName>
    </recommendedName>
</protein>
<comment type="caution">
    <text evidence="3">The sequence shown here is derived from an EMBL/GenBank/DDBJ whole genome shotgun (WGS) entry which is preliminary data.</text>
</comment>
<evidence type="ECO:0000313" key="3">
    <source>
        <dbReference type="EMBL" id="KAL0065671.1"/>
    </source>
</evidence>
<feature type="coiled-coil region" evidence="1">
    <location>
        <begin position="62"/>
        <end position="89"/>
    </location>
</feature>
<keyword evidence="1" id="KW-0175">Coiled coil</keyword>
<reference evidence="3 4" key="1">
    <citation type="submission" date="2024-05" db="EMBL/GenBank/DDBJ databases">
        <title>A draft genome resource for the thread blight pathogen Marasmius tenuissimus strain MS-2.</title>
        <authorList>
            <person name="Yulfo-Soto G.E."/>
            <person name="Baruah I.K."/>
            <person name="Amoako-Attah I."/>
            <person name="Bukari Y."/>
            <person name="Meinhardt L.W."/>
            <person name="Bailey B.A."/>
            <person name="Cohen S.P."/>
        </authorList>
    </citation>
    <scope>NUCLEOTIDE SEQUENCE [LARGE SCALE GENOMIC DNA]</scope>
    <source>
        <strain evidence="3 4">MS-2</strain>
    </source>
</reference>
<accession>A0ABR2ZX54</accession>